<evidence type="ECO:0000313" key="1">
    <source>
        <dbReference type="EMBL" id="RLL63921.1"/>
    </source>
</evidence>
<evidence type="ECO:0000313" key="2">
    <source>
        <dbReference type="Proteomes" id="UP000279673"/>
    </source>
</evidence>
<dbReference type="SUPFAM" id="SSF52266">
    <property type="entry name" value="SGNH hydrolase"/>
    <property type="match status" value="1"/>
</dbReference>
<organism evidence="1 2">
    <name type="scientific">Paenirhodobacter hankyongi</name>
    <dbReference type="NCBI Taxonomy" id="2294033"/>
    <lineage>
        <taxon>Bacteria</taxon>
        <taxon>Pseudomonadati</taxon>
        <taxon>Pseudomonadota</taxon>
        <taxon>Alphaproteobacteria</taxon>
        <taxon>Rhodobacterales</taxon>
        <taxon>Rhodobacter group</taxon>
        <taxon>Paenirhodobacter</taxon>
    </lineage>
</organism>
<dbReference type="GO" id="GO:0016788">
    <property type="term" value="F:hydrolase activity, acting on ester bonds"/>
    <property type="evidence" value="ECO:0007669"/>
    <property type="project" value="UniProtKB-ARBA"/>
</dbReference>
<name>A0A421BLV4_9RHOB</name>
<dbReference type="EMBL" id="RCHI01000013">
    <property type="protein sequence ID" value="RLL63921.1"/>
    <property type="molecule type" value="Genomic_DNA"/>
</dbReference>
<proteinExistence type="predicted"/>
<dbReference type="InterPro" id="IPR036514">
    <property type="entry name" value="SGNH_hydro_sf"/>
</dbReference>
<accession>A0A421BLV4</accession>
<dbReference type="Proteomes" id="UP000279673">
    <property type="component" value="Unassembled WGS sequence"/>
</dbReference>
<sequence>MTSLTRLLPSEQITNISIGATHSMTGLFRVMTRSDLQPGDTIVWEYALNEINHNQRGHRTEDLLRFLEHLLRLCSRRGINFAAAVFTPRQIEALPARPAYYDALLQLFAHYGVPSFDVSPRWCAANRASRFPVKLFKDAAHYVLEPRLMRFIAEGVIDAIGRACVPAEVTPRYTGATVPRLVTPQDGVPFRNTILDLTLAEVPSASFTLSQDGHILGFFALCPPGLQTGLRLTLANGQTGGRWIRISTTPEGNYERPQFRAFSLLQADGAAWRCTRGDRLEVRPAEGTGRYYAEFELRAHLSAISRPFQPSFAGFLLEVAE</sequence>
<comment type="caution">
    <text evidence="1">The sequence shown here is derived from an EMBL/GenBank/DDBJ whole genome shotgun (WGS) entry which is preliminary data.</text>
</comment>
<reference evidence="1 2" key="1">
    <citation type="submission" date="2018-10" db="EMBL/GenBank/DDBJ databases">
        <title>Rhodobacter sp . BO-81.</title>
        <authorList>
            <person name="Im W.T."/>
        </authorList>
    </citation>
    <scope>NUCLEOTIDE SEQUENCE [LARGE SCALE GENOMIC DNA]</scope>
    <source>
        <strain evidence="1 2">BO-81</strain>
    </source>
</reference>
<keyword evidence="2" id="KW-1185">Reference proteome</keyword>
<protein>
    <submittedName>
        <fullName evidence="1">Uncharacterized protein</fullName>
    </submittedName>
</protein>
<gene>
    <name evidence="1" type="ORF">DYS74_13315</name>
</gene>
<dbReference type="AlphaFoldDB" id="A0A421BLV4"/>
<dbReference type="Gene3D" id="3.40.50.1110">
    <property type="entry name" value="SGNH hydrolase"/>
    <property type="match status" value="1"/>
</dbReference>